<feature type="non-terminal residue" evidence="2">
    <location>
        <position position="158"/>
    </location>
</feature>
<gene>
    <name evidence="2" type="ORF">RJJ65_37300</name>
</gene>
<dbReference type="PANTHER" id="PTHR30522">
    <property type="entry name" value="NUCLEOSIDE TRIPHOSPHATE PYROPHOSPHOHYDROLASE"/>
    <property type="match status" value="1"/>
</dbReference>
<dbReference type="InterPro" id="IPR048015">
    <property type="entry name" value="NTP-PPase_MazG-like_N"/>
</dbReference>
<dbReference type="GO" id="GO:0046061">
    <property type="term" value="P:dATP catabolic process"/>
    <property type="evidence" value="ECO:0007669"/>
    <property type="project" value="TreeGrafter"/>
</dbReference>
<organism evidence="2 3">
    <name type="scientific">Rhizobium hidalgonense</name>
    <dbReference type="NCBI Taxonomy" id="1538159"/>
    <lineage>
        <taxon>Bacteria</taxon>
        <taxon>Pseudomonadati</taxon>
        <taxon>Pseudomonadota</taxon>
        <taxon>Alphaproteobacteria</taxon>
        <taxon>Hyphomicrobiales</taxon>
        <taxon>Rhizobiaceae</taxon>
        <taxon>Rhizobium/Agrobacterium group</taxon>
        <taxon>Rhizobium</taxon>
    </lineage>
</organism>
<dbReference type="InterPro" id="IPR004518">
    <property type="entry name" value="MazG-like_dom"/>
</dbReference>
<reference evidence="2" key="1">
    <citation type="submission" date="2023-04" db="EMBL/GenBank/DDBJ databases">
        <title>Genomic characterization of faba bean (Vicia faba) microsymbionts in Mexican soils.</title>
        <authorList>
            <person name="Rivera Orduna F.N."/>
            <person name="Guevara-Luna J."/>
            <person name="Yan J."/>
            <person name="Arroyo-Herrera I."/>
            <person name="Li Y."/>
            <person name="Vasquez-Murrieta M.S."/>
            <person name="Wang E.T."/>
        </authorList>
    </citation>
    <scope>NUCLEOTIDE SEQUENCE</scope>
    <source>
        <strain evidence="2">CH26</strain>
    </source>
</reference>
<dbReference type="Gene3D" id="1.10.287.1080">
    <property type="entry name" value="MazG-like"/>
    <property type="match status" value="2"/>
</dbReference>
<dbReference type="GO" id="GO:0046047">
    <property type="term" value="P:TTP catabolic process"/>
    <property type="evidence" value="ECO:0007669"/>
    <property type="project" value="TreeGrafter"/>
</dbReference>
<dbReference type="AlphaFoldDB" id="A0AAJ2H2V5"/>
<feature type="non-terminal residue" evidence="2">
    <location>
        <position position="1"/>
    </location>
</feature>
<dbReference type="EMBL" id="JAVLSF010000567">
    <property type="protein sequence ID" value="MDR9778197.1"/>
    <property type="molecule type" value="Genomic_DNA"/>
</dbReference>
<feature type="domain" description="NTP pyrophosphohydrolase MazG-like" evidence="1">
    <location>
        <begin position="13"/>
        <end position="63"/>
    </location>
</feature>
<sequence>EVDAAIRDGLHADNYPAIRDELGDLLLQVVFQAQLFSEREAFDFNEVVNGLVQKLIRRHPHVFTDAASANTLQATKHQPATAEQVSHLWEQVKQGERGTRRRLDDIKSGAALIQAQDLQKQAAKVGFDWPDMQRAKDNLIEEMAELDNAIVSGVHADI</sequence>
<dbReference type="RefSeq" id="WP_310866309.1">
    <property type="nucleotide sequence ID" value="NZ_JAVLSF010000567.1"/>
</dbReference>
<evidence type="ECO:0000313" key="2">
    <source>
        <dbReference type="EMBL" id="MDR9778197.1"/>
    </source>
</evidence>
<dbReference type="Pfam" id="PF03819">
    <property type="entry name" value="MazG"/>
    <property type="match status" value="1"/>
</dbReference>
<dbReference type="SUPFAM" id="SSF101386">
    <property type="entry name" value="all-alpha NTP pyrophosphatases"/>
    <property type="match status" value="2"/>
</dbReference>
<evidence type="ECO:0000313" key="3">
    <source>
        <dbReference type="Proteomes" id="UP001268610"/>
    </source>
</evidence>
<dbReference type="GO" id="GO:0046076">
    <property type="term" value="P:dTTP catabolic process"/>
    <property type="evidence" value="ECO:0007669"/>
    <property type="project" value="TreeGrafter"/>
</dbReference>
<comment type="caution">
    <text evidence="2">The sequence shown here is derived from an EMBL/GenBank/DDBJ whole genome shotgun (WGS) entry which is preliminary data.</text>
</comment>
<dbReference type="InterPro" id="IPR011551">
    <property type="entry name" value="NTP_PyrPHydrolase_MazG"/>
</dbReference>
<name>A0AAJ2H2V5_9HYPH</name>
<dbReference type="CDD" id="cd11528">
    <property type="entry name" value="NTP-PPase_MazG_Nterm"/>
    <property type="match status" value="1"/>
</dbReference>
<dbReference type="GO" id="GO:0006203">
    <property type="term" value="P:dGTP catabolic process"/>
    <property type="evidence" value="ECO:0007669"/>
    <property type="project" value="TreeGrafter"/>
</dbReference>
<dbReference type="GO" id="GO:0047429">
    <property type="term" value="F:nucleoside triphosphate diphosphatase activity"/>
    <property type="evidence" value="ECO:0007669"/>
    <property type="project" value="TreeGrafter"/>
</dbReference>
<proteinExistence type="predicted"/>
<dbReference type="GO" id="GO:0046052">
    <property type="term" value="P:UTP catabolic process"/>
    <property type="evidence" value="ECO:0007669"/>
    <property type="project" value="TreeGrafter"/>
</dbReference>
<protein>
    <submittedName>
        <fullName evidence="2">MazG nucleotide pyrophosphohydrolase domain-containing protein</fullName>
    </submittedName>
</protein>
<dbReference type="GO" id="GO:0046081">
    <property type="term" value="P:dUTP catabolic process"/>
    <property type="evidence" value="ECO:0007669"/>
    <property type="project" value="TreeGrafter"/>
</dbReference>
<evidence type="ECO:0000259" key="1">
    <source>
        <dbReference type="Pfam" id="PF03819"/>
    </source>
</evidence>
<dbReference type="PANTHER" id="PTHR30522:SF0">
    <property type="entry name" value="NUCLEOSIDE TRIPHOSPHATE PYROPHOSPHOHYDROLASE"/>
    <property type="match status" value="1"/>
</dbReference>
<dbReference type="Proteomes" id="UP001268610">
    <property type="component" value="Unassembled WGS sequence"/>
</dbReference>
<accession>A0AAJ2H2V5</accession>